<keyword evidence="3" id="KW-0949">S-adenosyl-L-methionine</keyword>
<evidence type="ECO:0000256" key="1">
    <source>
        <dbReference type="ARBA" id="ARBA00022603"/>
    </source>
</evidence>
<feature type="domain" description="Methyltransferase" evidence="4">
    <location>
        <begin position="49"/>
        <end position="139"/>
    </location>
</feature>
<dbReference type="Pfam" id="PF13649">
    <property type="entry name" value="Methyltransf_25"/>
    <property type="match status" value="1"/>
</dbReference>
<name>A0A176QGI2_9MICO</name>
<evidence type="ECO:0000256" key="3">
    <source>
        <dbReference type="ARBA" id="ARBA00022691"/>
    </source>
</evidence>
<evidence type="ECO:0000256" key="2">
    <source>
        <dbReference type="ARBA" id="ARBA00022679"/>
    </source>
</evidence>
<organism evidence="5 6">
    <name type="scientific">Janibacter melonis</name>
    <dbReference type="NCBI Taxonomy" id="262209"/>
    <lineage>
        <taxon>Bacteria</taxon>
        <taxon>Bacillati</taxon>
        <taxon>Actinomycetota</taxon>
        <taxon>Actinomycetes</taxon>
        <taxon>Micrococcales</taxon>
        <taxon>Intrasporangiaceae</taxon>
        <taxon>Janibacter</taxon>
    </lineage>
</organism>
<dbReference type="InterPro" id="IPR029063">
    <property type="entry name" value="SAM-dependent_MTases_sf"/>
</dbReference>
<dbReference type="RefSeq" id="WP_083968321.1">
    <property type="nucleotide sequence ID" value="NZ_LQZG01000001.1"/>
</dbReference>
<dbReference type="Proteomes" id="UP000076976">
    <property type="component" value="Unassembled WGS sequence"/>
</dbReference>
<dbReference type="AlphaFoldDB" id="A0A176QGI2"/>
<keyword evidence="2" id="KW-0808">Transferase</keyword>
<dbReference type="SUPFAM" id="SSF53335">
    <property type="entry name" value="S-adenosyl-L-methionine-dependent methyltransferases"/>
    <property type="match status" value="1"/>
</dbReference>
<dbReference type="Gene3D" id="3.40.50.150">
    <property type="entry name" value="Vaccinia Virus protein VP39"/>
    <property type="match status" value="1"/>
</dbReference>
<protein>
    <recommendedName>
        <fullName evidence="4">Methyltransferase domain-containing protein</fullName>
    </recommendedName>
</protein>
<evidence type="ECO:0000259" key="4">
    <source>
        <dbReference type="Pfam" id="PF13649"/>
    </source>
</evidence>
<evidence type="ECO:0000313" key="5">
    <source>
        <dbReference type="EMBL" id="OAB88780.1"/>
    </source>
</evidence>
<dbReference type="InterPro" id="IPR041698">
    <property type="entry name" value="Methyltransf_25"/>
</dbReference>
<dbReference type="PANTHER" id="PTHR43464:SF19">
    <property type="entry name" value="UBIQUINONE BIOSYNTHESIS O-METHYLTRANSFERASE, MITOCHONDRIAL"/>
    <property type="match status" value="1"/>
</dbReference>
<dbReference type="STRING" id="262209.AWH69_03080"/>
<gene>
    <name evidence="5" type="ORF">AWH69_03080</name>
</gene>
<dbReference type="PANTHER" id="PTHR43464">
    <property type="entry name" value="METHYLTRANSFERASE"/>
    <property type="match status" value="1"/>
</dbReference>
<comment type="caution">
    <text evidence="5">The sequence shown here is derived from an EMBL/GenBank/DDBJ whole genome shotgun (WGS) entry which is preliminary data.</text>
</comment>
<dbReference type="GO" id="GO:0032259">
    <property type="term" value="P:methylation"/>
    <property type="evidence" value="ECO:0007669"/>
    <property type="project" value="UniProtKB-KW"/>
</dbReference>
<keyword evidence="1" id="KW-0489">Methyltransferase</keyword>
<dbReference type="EMBL" id="LQZG01000001">
    <property type="protein sequence ID" value="OAB88780.1"/>
    <property type="molecule type" value="Genomic_DNA"/>
</dbReference>
<sequence length="215" mass="23093">MSDTDDVRAAYDAMAQAYATAYPTTEPESAPELAMVDHLVELLGPAARVLDAGCGTGRMSRYLADRGVDVEGVDLSPGMLEQARAAHPDLRFETGSLTDLGGDEGRYDGVLAWYSLIHLDDADAARAVRKMARVVRPGGLVLVGFQTGSGVRDLGERMRERGLAVDHLPRWHREPDAVLSMLARAGLVEVAVMRRGPVGAAEQDGQAAVLVRRKT</sequence>
<accession>A0A176QGI2</accession>
<proteinExistence type="predicted"/>
<reference evidence="5 6" key="1">
    <citation type="submission" date="2016-01" db="EMBL/GenBank/DDBJ databases">
        <title>Janibacter melonis strain CD11_4 genome sequencing and assembly.</title>
        <authorList>
            <person name="Nair G.R."/>
            <person name="Kaur G."/>
            <person name="Chander A.M."/>
            <person name="Mayilraj S."/>
        </authorList>
    </citation>
    <scope>NUCLEOTIDE SEQUENCE [LARGE SCALE GENOMIC DNA]</scope>
    <source>
        <strain evidence="5 6">CD11-4</strain>
    </source>
</reference>
<dbReference type="CDD" id="cd02440">
    <property type="entry name" value="AdoMet_MTases"/>
    <property type="match status" value="1"/>
</dbReference>
<keyword evidence="6" id="KW-1185">Reference proteome</keyword>
<dbReference type="GO" id="GO:0008168">
    <property type="term" value="F:methyltransferase activity"/>
    <property type="evidence" value="ECO:0007669"/>
    <property type="project" value="UniProtKB-KW"/>
</dbReference>
<evidence type="ECO:0000313" key="6">
    <source>
        <dbReference type="Proteomes" id="UP000076976"/>
    </source>
</evidence>